<sequence>MEVTRGNSSCKLINIWLELKSQNIPFQVC</sequence>
<evidence type="ECO:0000313" key="1">
    <source>
        <dbReference type="EMBL" id="MBX47139.1"/>
    </source>
</evidence>
<dbReference type="EMBL" id="GGEC01066655">
    <property type="protein sequence ID" value="MBX47139.1"/>
    <property type="molecule type" value="Transcribed_RNA"/>
</dbReference>
<organism evidence="1">
    <name type="scientific">Rhizophora mucronata</name>
    <name type="common">Asiatic mangrove</name>
    <dbReference type="NCBI Taxonomy" id="61149"/>
    <lineage>
        <taxon>Eukaryota</taxon>
        <taxon>Viridiplantae</taxon>
        <taxon>Streptophyta</taxon>
        <taxon>Embryophyta</taxon>
        <taxon>Tracheophyta</taxon>
        <taxon>Spermatophyta</taxon>
        <taxon>Magnoliopsida</taxon>
        <taxon>eudicotyledons</taxon>
        <taxon>Gunneridae</taxon>
        <taxon>Pentapetalae</taxon>
        <taxon>rosids</taxon>
        <taxon>fabids</taxon>
        <taxon>Malpighiales</taxon>
        <taxon>Rhizophoraceae</taxon>
        <taxon>Rhizophora</taxon>
    </lineage>
</organism>
<dbReference type="AlphaFoldDB" id="A0A2P2NXJ4"/>
<accession>A0A2P2NXJ4</accession>
<name>A0A2P2NXJ4_RHIMU</name>
<protein>
    <submittedName>
        <fullName evidence="1">Uncharacterized protein</fullName>
    </submittedName>
</protein>
<proteinExistence type="predicted"/>
<reference evidence="1" key="1">
    <citation type="submission" date="2018-02" db="EMBL/GenBank/DDBJ databases">
        <title>Rhizophora mucronata_Transcriptome.</title>
        <authorList>
            <person name="Meera S.P."/>
            <person name="Sreeshan A."/>
            <person name="Augustine A."/>
        </authorList>
    </citation>
    <scope>NUCLEOTIDE SEQUENCE</scope>
    <source>
        <tissue evidence="1">Leaf</tissue>
    </source>
</reference>